<dbReference type="AlphaFoldDB" id="A0A382V648"/>
<dbReference type="EMBL" id="UINC01149105">
    <property type="protein sequence ID" value="SVD41371.1"/>
    <property type="molecule type" value="Genomic_DNA"/>
</dbReference>
<evidence type="ECO:0000313" key="1">
    <source>
        <dbReference type="EMBL" id="SVD41371.1"/>
    </source>
</evidence>
<accession>A0A382V648</accession>
<dbReference type="Gene3D" id="3.30.1780.10">
    <property type="entry name" value="ornithine cyclodeaminase, domain 1"/>
    <property type="match status" value="1"/>
</dbReference>
<dbReference type="InterPro" id="IPR023401">
    <property type="entry name" value="ODC_N"/>
</dbReference>
<gene>
    <name evidence="1" type="ORF">METZ01_LOCUS394225</name>
</gene>
<name>A0A382V648_9ZZZZ</name>
<feature type="non-terminal residue" evidence="1">
    <location>
        <position position="55"/>
    </location>
</feature>
<reference evidence="1" key="1">
    <citation type="submission" date="2018-05" db="EMBL/GenBank/DDBJ databases">
        <authorList>
            <person name="Lanie J.A."/>
            <person name="Ng W.-L."/>
            <person name="Kazmierczak K.M."/>
            <person name="Andrzejewski T.M."/>
            <person name="Davidsen T.M."/>
            <person name="Wayne K.J."/>
            <person name="Tettelin H."/>
            <person name="Glass J.I."/>
            <person name="Rusch D."/>
            <person name="Podicherti R."/>
            <person name="Tsui H.-C.T."/>
            <person name="Winkler M.E."/>
        </authorList>
    </citation>
    <scope>NUCLEOTIDE SEQUENCE</scope>
</reference>
<proteinExistence type="predicted"/>
<protein>
    <submittedName>
        <fullName evidence="1">Uncharacterized protein</fullName>
    </submittedName>
</protein>
<organism evidence="1">
    <name type="scientific">marine metagenome</name>
    <dbReference type="NCBI Taxonomy" id="408172"/>
    <lineage>
        <taxon>unclassified sequences</taxon>
        <taxon>metagenomes</taxon>
        <taxon>ecological metagenomes</taxon>
    </lineage>
</organism>
<sequence>MSEGKAITPPIMRLDIPEFHGEADVKTAYIKGLDSFAIKIALGYFNNPSIGLPTS</sequence>